<dbReference type="GO" id="GO:0009279">
    <property type="term" value="C:cell outer membrane"/>
    <property type="evidence" value="ECO:0007669"/>
    <property type="project" value="UniProtKB-SubCell"/>
</dbReference>
<accession>A0A2X2SSW6</accession>
<dbReference type="PROSITE" id="PS52016">
    <property type="entry name" value="TONB_DEPENDENT_REC_3"/>
    <property type="match status" value="1"/>
</dbReference>
<keyword evidence="6 11" id="KW-0798">TonB box</keyword>
<feature type="signal peptide" evidence="12">
    <location>
        <begin position="1"/>
        <end position="20"/>
    </location>
</feature>
<evidence type="ECO:0000256" key="5">
    <source>
        <dbReference type="ARBA" id="ARBA00022729"/>
    </source>
</evidence>
<dbReference type="PANTHER" id="PTHR30069:SF29">
    <property type="entry name" value="HEMOGLOBIN AND HEMOGLOBIN-HAPTOGLOBIN-BINDING PROTEIN 1-RELATED"/>
    <property type="match status" value="1"/>
</dbReference>
<dbReference type="CDD" id="cd01347">
    <property type="entry name" value="ligand_gated_channel"/>
    <property type="match status" value="1"/>
</dbReference>
<keyword evidence="3 10" id="KW-1134">Transmembrane beta strand</keyword>
<evidence type="ECO:0000256" key="12">
    <source>
        <dbReference type="SAM" id="SignalP"/>
    </source>
</evidence>
<evidence type="ECO:0000256" key="2">
    <source>
        <dbReference type="ARBA" id="ARBA00022448"/>
    </source>
</evidence>
<keyword evidence="5 12" id="KW-0732">Signal</keyword>
<dbReference type="GO" id="GO:0044718">
    <property type="term" value="P:siderophore transmembrane transport"/>
    <property type="evidence" value="ECO:0007669"/>
    <property type="project" value="TreeGrafter"/>
</dbReference>
<evidence type="ECO:0000256" key="10">
    <source>
        <dbReference type="PROSITE-ProRule" id="PRU01360"/>
    </source>
</evidence>
<evidence type="ECO:0000256" key="9">
    <source>
        <dbReference type="ARBA" id="ARBA00023237"/>
    </source>
</evidence>
<dbReference type="GO" id="GO:0015344">
    <property type="term" value="F:siderophore uptake transmembrane transporter activity"/>
    <property type="evidence" value="ECO:0007669"/>
    <property type="project" value="TreeGrafter"/>
</dbReference>
<dbReference type="Pfam" id="PF00593">
    <property type="entry name" value="TonB_dep_Rec_b-barrel"/>
    <property type="match status" value="1"/>
</dbReference>
<keyword evidence="2 10" id="KW-0813">Transport</keyword>
<feature type="chain" id="PRO_5036058392" evidence="12">
    <location>
        <begin position="21"/>
        <end position="647"/>
    </location>
</feature>
<dbReference type="InterPro" id="IPR012910">
    <property type="entry name" value="Plug_dom"/>
</dbReference>
<comment type="subcellular location">
    <subcellularLocation>
        <location evidence="1 10">Cell outer membrane</location>
        <topology evidence="1 10">Multi-pass membrane protein</topology>
    </subcellularLocation>
</comment>
<keyword evidence="4 10" id="KW-0812">Transmembrane</keyword>
<dbReference type="InterPro" id="IPR039426">
    <property type="entry name" value="TonB-dep_rcpt-like"/>
</dbReference>
<organism evidence="16 18">
    <name type="scientific">Capnocytophaga ochracea</name>
    <dbReference type="NCBI Taxonomy" id="1018"/>
    <lineage>
        <taxon>Bacteria</taxon>
        <taxon>Pseudomonadati</taxon>
        <taxon>Bacteroidota</taxon>
        <taxon>Flavobacteriia</taxon>
        <taxon>Flavobacteriales</taxon>
        <taxon>Flavobacteriaceae</taxon>
        <taxon>Capnocytophaga</taxon>
    </lineage>
</organism>
<feature type="domain" description="TonB-dependent receptor-like beta-barrel" evidence="13">
    <location>
        <begin position="361"/>
        <end position="619"/>
    </location>
</feature>
<dbReference type="InterPro" id="IPR037066">
    <property type="entry name" value="Plug_dom_sf"/>
</dbReference>
<evidence type="ECO:0000259" key="14">
    <source>
        <dbReference type="Pfam" id="PF07715"/>
    </source>
</evidence>
<dbReference type="Pfam" id="PF07715">
    <property type="entry name" value="Plug"/>
    <property type="match status" value="1"/>
</dbReference>
<name>A0A2X2SSW6_CAPOC</name>
<evidence type="ECO:0000256" key="3">
    <source>
        <dbReference type="ARBA" id="ARBA00022452"/>
    </source>
</evidence>
<dbReference type="Gene3D" id="2.170.130.10">
    <property type="entry name" value="TonB-dependent receptor, plug domain"/>
    <property type="match status" value="1"/>
</dbReference>
<dbReference type="AlphaFoldDB" id="A0A2X2SSW6"/>
<proteinExistence type="inferred from homology"/>
<evidence type="ECO:0000313" key="17">
    <source>
        <dbReference type="Proteomes" id="UP000249891"/>
    </source>
</evidence>
<dbReference type="Proteomes" id="UP000250169">
    <property type="component" value="Unassembled WGS sequence"/>
</dbReference>
<dbReference type="PANTHER" id="PTHR30069">
    <property type="entry name" value="TONB-DEPENDENT OUTER MEMBRANE RECEPTOR"/>
    <property type="match status" value="1"/>
</dbReference>
<dbReference type="Proteomes" id="UP000249891">
    <property type="component" value="Unassembled WGS sequence"/>
</dbReference>
<keyword evidence="8 16" id="KW-0675">Receptor</keyword>
<evidence type="ECO:0000256" key="8">
    <source>
        <dbReference type="ARBA" id="ARBA00023170"/>
    </source>
</evidence>
<dbReference type="RefSeq" id="WP_111973207.1">
    <property type="nucleotide sequence ID" value="NZ_UARG01000017.1"/>
</dbReference>
<evidence type="ECO:0000313" key="16">
    <source>
        <dbReference type="EMBL" id="SQA94984.1"/>
    </source>
</evidence>
<evidence type="ECO:0000256" key="4">
    <source>
        <dbReference type="ARBA" id="ARBA00022692"/>
    </source>
</evidence>
<evidence type="ECO:0000256" key="7">
    <source>
        <dbReference type="ARBA" id="ARBA00023136"/>
    </source>
</evidence>
<dbReference type="EMBL" id="UARG01000017">
    <property type="protein sequence ID" value="SQA79055.1"/>
    <property type="molecule type" value="Genomic_DNA"/>
</dbReference>
<feature type="domain" description="TonB-dependent receptor plug" evidence="14">
    <location>
        <begin position="46"/>
        <end position="150"/>
    </location>
</feature>
<protein>
    <submittedName>
        <fullName evidence="16">Colicin I receptor</fullName>
    </submittedName>
</protein>
<dbReference type="EMBL" id="UAVS01000008">
    <property type="protein sequence ID" value="SQA94984.1"/>
    <property type="molecule type" value="Genomic_DNA"/>
</dbReference>
<sequence length="647" mass="73938">MRKIFITAFISLFYSLSTLAQNDKKEDEPIKLNEIIVTATRVQKNLKNVPITVQVVTAEDIRKSQATDFQSFLETEFAGINFTYDGGMPNINMMGFGGKYVLFLMDGERMAGETFDNIDYNRIDLDNIERIEIIKGASSSLYGSNALGGVINIITKNAKKPFEGSASYQYESIKSHKANVGVGSKQKWGSIRLTSFYNFREPYVLEDSEPLTVYKNGTAVTSEKGELNIAGFTTYGVTPKLTFNLSPKIGLTLTPNYYFSERNQGTETSRKLRDRYYNYTLSAKSNIALTESKKLSLSGAFDRYDKFNYFPLLKEKEKNYENTIWRAGMQYNQSLWEKHSLVAGAEIFSDELLSFRFDNTGTEAKENAQNYTAFTQQEWALSPAFTLVTGARIDYHSLFKEHFTYRLSGMFKVEQFTFRGGFSTGFRSPTLKELYTNWFHPWGGGFQIMGNKDLKPETSNNLNLSVDFDSQKVNITAMTQLSSVRDKIAFRWTAASDTIRYVNFNGNTEIVSSEISATYHPTKAFRFKGSYAYYYISNSTGENRPHTFTVKAEYIPKRDDLYIPNVVLSGKYVSATRIHDTDSNNNELYTYYEPYSIWHLQLFSKLPYHLTFTAGIDNLFDYVTKTTSFYSSISPGRTYLVGLKWTY</sequence>
<comment type="similarity">
    <text evidence="10 11">Belongs to the TonB-dependent receptor family.</text>
</comment>
<evidence type="ECO:0000313" key="18">
    <source>
        <dbReference type="Proteomes" id="UP000250169"/>
    </source>
</evidence>
<keyword evidence="7 10" id="KW-0472">Membrane</keyword>
<dbReference type="Gene3D" id="2.40.170.20">
    <property type="entry name" value="TonB-dependent receptor, beta-barrel domain"/>
    <property type="match status" value="1"/>
</dbReference>
<evidence type="ECO:0000313" key="15">
    <source>
        <dbReference type="EMBL" id="SQA79055.1"/>
    </source>
</evidence>
<dbReference type="InterPro" id="IPR000531">
    <property type="entry name" value="Beta-barrel_TonB"/>
</dbReference>
<evidence type="ECO:0000259" key="13">
    <source>
        <dbReference type="Pfam" id="PF00593"/>
    </source>
</evidence>
<evidence type="ECO:0000256" key="11">
    <source>
        <dbReference type="RuleBase" id="RU003357"/>
    </source>
</evidence>
<gene>
    <name evidence="16" type="primary">cirA_4</name>
    <name evidence="15" type="synonym">cirA_3</name>
    <name evidence="16" type="ORF">NCTC11545_02189</name>
    <name evidence="15" type="ORF">NCTC11546_02309</name>
</gene>
<dbReference type="SUPFAM" id="SSF56935">
    <property type="entry name" value="Porins"/>
    <property type="match status" value="1"/>
</dbReference>
<keyword evidence="9 10" id="KW-0998">Cell outer membrane</keyword>
<evidence type="ECO:0000256" key="6">
    <source>
        <dbReference type="ARBA" id="ARBA00023077"/>
    </source>
</evidence>
<reference evidence="17 18" key="1">
    <citation type="submission" date="2018-06" db="EMBL/GenBank/DDBJ databases">
        <authorList>
            <consortium name="Pathogen Informatics"/>
            <person name="Doyle S."/>
        </authorList>
    </citation>
    <scope>NUCLEOTIDE SEQUENCE [LARGE SCALE GENOMIC DNA]</scope>
    <source>
        <strain evidence="16 18">NCTC11545</strain>
        <strain evidence="15 17">NCTC11546</strain>
    </source>
</reference>
<evidence type="ECO:0000256" key="1">
    <source>
        <dbReference type="ARBA" id="ARBA00004571"/>
    </source>
</evidence>
<dbReference type="InterPro" id="IPR036942">
    <property type="entry name" value="Beta-barrel_TonB_sf"/>
</dbReference>